<comment type="caution">
    <text evidence="4">The sequence shown here is derived from an EMBL/GenBank/DDBJ whole genome shotgun (WGS) entry which is preliminary data.</text>
</comment>
<organism evidence="4 5">
    <name type="scientific">Limnohabitans planktonicus II-D5</name>
    <dbReference type="NCBI Taxonomy" id="1293045"/>
    <lineage>
        <taxon>Bacteria</taxon>
        <taxon>Pseudomonadati</taxon>
        <taxon>Pseudomonadota</taxon>
        <taxon>Betaproteobacteria</taxon>
        <taxon>Burkholderiales</taxon>
        <taxon>Comamonadaceae</taxon>
        <taxon>Limnohabitans</taxon>
    </lineage>
</organism>
<dbReference type="InterPro" id="IPR036291">
    <property type="entry name" value="NAD(P)-bd_dom_sf"/>
</dbReference>
<dbReference type="AlphaFoldDB" id="A0A2T7UFD2"/>
<evidence type="ECO:0000256" key="2">
    <source>
        <dbReference type="ARBA" id="ARBA00023002"/>
    </source>
</evidence>
<evidence type="ECO:0000313" key="4">
    <source>
        <dbReference type="EMBL" id="PVE43362.1"/>
    </source>
</evidence>
<feature type="domain" description="Ketoreductase" evidence="3">
    <location>
        <begin position="27"/>
        <end position="216"/>
    </location>
</feature>
<proteinExistence type="inferred from homology"/>
<keyword evidence="5" id="KW-1185">Reference proteome</keyword>
<dbReference type="SUPFAM" id="SSF51735">
    <property type="entry name" value="NAD(P)-binding Rossmann-fold domains"/>
    <property type="match status" value="1"/>
</dbReference>
<dbReference type="PROSITE" id="PS00061">
    <property type="entry name" value="ADH_SHORT"/>
    <property type="match status" value="1"/>
</dbReference>
<dbReference type="InterPro" id="IPR057326">
    <property type="entry name" value="KR_dom"/>
</dbReference>
<dbReference type="PANTHER" id="PTHR45024:SF2">
    <property type="entry name" value="SCP2 DOMAIN-CONTAINING PROTEIN"/>
    <property type="match status" value="1"/>
</dbReference>
<dbReference type="InterPro" id="IPR002347">
    <property type="entry name" value="SDR_fam"/>
</dbReference>
<dbReference type="OrthoDB" id="9789083at2"/>
<dbReference type="EMBL" id="LFYT02000006">
    <property type="protein sequence ID" value="PVE43362.1"/>
    <property type="molecule type" value="Genomic_DNA"/>
</dbReference>
<dbReference type="SMART" id="SM00822">
    <property type="entry name" value="PKS_KR"/>
    <property type="match status" value="1"/>
</dbReference>
<dbReference type="STRING" id="1293045.H663_05540"/>
<dbReference type="Proteomes" id="UP000037507">
    <property type="component" value="Unassembled WGS sequence"/>
</dbReference>
<comment type="similarity">
    <text evidence="1">Belongs to the short-chain dehydrogenases/reductases (SDR) family.</text>
</comment>
<gene>
    <name evidence="4" type="ORF">H663_007320</name>
</gene>
<dbReference type="InterPro" id="IPR020904">
    <property type="entry name" value="Sc_DH/Rdtase_CS"/>
</dbReference>
<dbReference type="Pfam" id="PF00106">
    <property type="entry name" value="adh_short"/>
    <property type="match status" value="1"/>
</dbReference>
<dbReference type="PANTHER" id="PTHR45024">
    <property type="entry name" value="DEHYDROGENASES, SHORT CHAIN"/>
    <property type="match status" value="1"/>
</dbReference>
<protein>
    <recommendedName>
        <fullName evidence="3">Ketoreductase domain-containing protein</fullName>
    </recommendedName>
</protein>
<evidence type="ECO:0000259" key="3">
    <source>
        <dbReference type="SMART" id="SM00822"/>
    </source>
</evidence>
<dbReference type="Gene3D" id="3.40.50.720">
    <property type="entry name" value="NAD(P)-binding Rossmann-like Domain"/>
    <property type="match status" value="1"/>
</dbReference>
<sequence length="309" mass="32566">MRPVFARGDFMNQASQATPTSNALTGRVVIVTGAGKGIGRAVSLQLASRGAKVLVNNRRHPGELDEQTSAAQVVAMIRAQGGQALANHDDALDPDAGVRMVEQAMNAWGRLDMVYANAAVAQQAAFHTLSLNELRTIIDSGVVSTLSLLHAAWPVFRAQRYGRALVSTSSAGRFGNHGLTAYAASKGAIESLMRSLALEGVKHGIHCNALSPYAHSQMTASHLPPAWADVLAPEALAPAAAWLLSPECTINGQVLVAGGGRYARSWPVETPSVAGTDMEQVWAQLLDLEGQTHVDSITAFQSFMADGGH</sequence>
<dbReference type="InterPro" id="IPR051687">
    <property type="entry name" value="Peroxisomal_Beta-Oxidation"/>
</dbReference>
<accession>A0A2T7UFD2</accession>
<dbReference type="GO" id="GO:0016491">
    <property type="term" value="F:oxidoreductase activity"/>
    <property type="evidence" value="ECO:0007669"/>
    <property type="project" value="UniProtKB-KW"/>
</dbReference>
<name>A0A2T7UFD2_9BURK</name>
<keyword evidence="2" id="KW-0560">Oxidoreductase</keyword>
<evidence type="ECO:0000313" key="5">
    <source>
        <dbReference type="Proteomes" id="UP000037507"/>
    </source>
</evidence>
<reference evidence="4" key="1">
    <citation type="submission" date="2017-04" db="EMBL/GenBank/DDBJ databases">
        <title>Unexpected and diverse lifestyles within the genus Limnohabitans.</title>
        <authorList>
            <person name="Kasalicky V."/>
            <person name="Mehrshad M."/>
            <person name="Andrei S.-A."/>
            <person name="Salcher M."/>
            <person name="Kratochvilova H."/>
            <person name="Simek K."/>
            <person name="Ghai R."/>
        </authorList>
    </citation>
    <scope>NUCLEOTIDE SEQUENCE [LARGE SCALE GENOMIC DNA]</scope>
    <source>
        <strain evidence="4">II-D5</strain>
    </source>
</reference>
<dbReference type="PRINTS" id="PR00081">
    <property type="entry name" value="GDHRDH"/>
</dbReference>
<evidence type="ECO:0000256" key="1">
    <source>
        <dbReference type="ARBA" id="ARBA00006484"/>
    </source>
</evidence>